<name>A0ABU1UIY9_9MICC</name>
<sequence length="30" mass="3415">MSTEQLPEHPEFLWRNPEPKSSYDAVIVGG</sequence>
<accession>A0ABU1UIY9</accession>
<evidence type="ECO:0000313" key="2">
    <source>
        <dbReference type="Proteomes" id="UP001252243"/>
    </source>
</evidence>
<feature type="non-terminal residue" evidence="1">
    <location>
        <position position="30"/>
    </location>
</feature>
<evidence type="ECO:0000313" key="1">
    <source>
        <dbReference type="EMBL" id="MDR7085149.1"/>
    </source>
</evidence>
<gene>
    <name evidence="1" type="ORF">J2X01_004471</name>
</gene>
<keyword evidence="2" id="KW-1185">Reference proteome</keyword>
<reference evidence="1 2" key="1">
    <citation type="submission" date="2023-07" db="EMBL/GenBank/DDBJ databases">
        <title>Sorghum-associated microbial communities from plants grown in Nebraska, USA.</title>
        <authorList>
            <person name="Schachtman D."/>
        </authorList>
    </citation>
    <scope>NUCLEOTIDE SEQUENCE [LARGE SCALE GENOMIC DNA]</scope>
    <source>
        <strain evidence="1 2">BE167</strain>
    </source>
</reference>
<organism evidence="1 2">
    <name type="scientific">Arthrobacter ginsengisoli</name>
    <dbReference type="NCBI Taxonomy" id="1356565"/>
    <lineage>
        <taxon>Bacteria</taxon>
        <taxon>Bacillati</taxon>
        <taxon>Actinomycetota</taxon>
        <taxon>Actinomycetes</taxon>
        <taxon>Micrococcales</taxon>
        <taxon>Micrococcaceae</taxon>
        <taxon>Arthrobacter</taxon>
    </lineage>
</organism>
<dbReference type="Proteomes" id="UP001252243">
    <property type="component" value="Unassembled WGS sequence"/>
</dbReference>
<evidence type="ECO:0008006" key="3">
    <source>
        <dbReference type="Google" id="ProtNLM"/>
    </source>
</evidence>
<comment type="caution">
    <text evidence="1">The sequence shown here is derived from an EMBL/GenBank/DDBJ whole genome shotgun (WGS) entry which is preliminary data.</text>
</comment>
<proteinExistence type="predicted"/>
<dbReference type="EMBL" id="JAVDVQ010000058">
    <property type="protein sequence ID" value="MDR7085149.1"/>
    <property type="molecule type" value="Genomic_DNA"/>
</dbReference>
<protein>
    <recommendedName>
        <fullName evidence="3">FAD-dependent oxidoreductase</fullName>
    </recommendedName>
</protein>